<accession>A0A0F8XPZ0</accession>
<name>A0A0F8XPZ0_9ZZZZ</name>
<organism evidence="1">
    <name type="scientific">marine sediment metagenome</name>
    <dbReference type="NCBI Taxonomy" id="412755"/>
    <lineage>
        <taxon>unclassified sequences</taxon>
        <taxon>metagenomes</taxon>
        <taxon>ecological metagenomes</taxon>
    </lineage>
</organism>
<gene>
    <name evidence="1" type="ORF">LCGC14_2996160</name>
</gene>
<dbReference type="AlphaFoldDB" id="A0A0F8XPZ0"/>
<reference evidence="1" key="1">
    <citation type="journal article" date="2015" name="Nature">
        <title>Complex archaea that bridge the gap between prokaryotes and eukaryotes.</title>
        <authorList>
            <person name="Spang A."/>
            <person name="Saw J.H."/>
            <person name="Jorgensen S.L."/>
            <person name="Zaremba-Niedzwiedzka K."/>
            <person name="Martijn J."/>
            <person name="Lind A.E."/>
            <person name="van Eijk R."/>
            <person name="Schleper C."/>
            <person name="Guy L."/>
            <person name="Ettema T.J."/>
        </authorList>
    </citation>
    <scope>NUCLEOTIDE SEQUENCE</scope>
</reference>
<evidence type="ECO:0000313" key="1">
    <source>
        <dbReference type="EMBL" id="KKK63250.1"/>
    </source>
</evidence>
<comment type="caution">
    <text evidence="1">The sequence shown here is derived from an EMBL/GenBank/DDBJ whole genome shotgun (WGS) entry which is preliminary data.</text>
</comment>
<proteinExistence type="predicted"/>
<protein>
    <submittedName>
        <fullName evidence="1">Uncharacterized protein</fullName>
    </submittedName>
</protein>
<dbReference type="EMBL" id="LAZR01061603">
    <property type="protein sequence ID" value="KKK63250.1"/>
    <property type="molecule type" value="Genomic_DNA"/>
</dbReference>
<sequence>MSEITFQCIECDREIHAEVGVHYAVIFVEPCDRCNEAADKALEEAKGAAYDRGYEDGKLEGETNAKD</sequence>